<keyword evidence="3" id="KW-1185">Reference proteome</keyword>
<evidence type="ECO:0000313" key="3">
    <source>
        <dbReference type="Proteomes" id="UP000830639"/>
    </source>
</evidence>
<gene>
    <name evidence="2" type="ORF">MY490_06855</name>
</gene>
<evidence type="ECO:0000313" key="2">
    <source>
        <dbReference type="EMBL" id="UPM55550.1"/>
    </source>
</evidence>
<feature type="transmembrane region" description="Helical" evidence="1">
    <location>
        <begin position="289"/>
        <end position="311"/>
    </location>
</feature>
<evidence type="ECO:0000256" key="1">
    <source>
        <dbReference type="SAM" id="Phobius"/>
    </source>
</evidence>
<sequence length="318" mass="35826">MLKLIQNEWIKIIKRPGTIVMVAIIILLVGAMGSFVKYNEHKKEQNGDKNWKQTLQVQTAEDKKQLKGISDKNNPEKPYLERSIAINEYRINHNISPNEKTNVWTFMDTSSSLIILVGLFTIIVSANIVASEFNWGTIKLLLIRPFSRKKIIMSKYLTSILFGFAMLFILFVVSNLLGLVLFGTGSGNTSYLAYVDGHVVEQSRLVYSAKLYVMSFIETFMLATMAFMVSTVFRNNTIAIGISILLLTVGNTVTVILAGFFDWTKFILFANTNLMQYVNGTPPVEGMTMTFSVIMLLVYFVIFLGLSLVVFSKRDVTA</sequence>
<accession>A0ABY4JTA0</accession>
<dbReference type="EMBL" id="CP096034">
    <property type="protein sequence ID" value="UPM55550.1"/>
    <property type="molecule type" value="Genomic_DNA"/>
</dbReference>
<feature type="transmembrane region" description="Helical" evidence="1">
    <location>
        <begin position="12"/>
        <end position="36"/>
    </location>
</feature>
<feature type="transmembrane region" description="Helical" evidence="1">
    <location>
        <begin position="113"/>
        <end position="135"/>
    </location>
</feature>
<organism evidence="2 3">
    <name type="scientific">Gottfriedia acidiceleris</name>
    <dbReference type="NCBI Taxonomy" id="371036"/>
    <lineage>
        <taxon>Bacteria</taxon>
        <taxon>Bacillati</taxon>
        <taxon>Bacillota</taxon>
        <taxon>Bacilli</taxon>
        <taxon>Bacillales</taxon>
        <taxon>Bacillaceae</taxon>
        <taxon>Gottfriedia</taxon>
    </lineage>
</organism>
<proteinExistence type="predicted"/>
<keyword evidence="1" id="KW-0812">Transmembrane</keyword>
<keyword evidence="1" id="KW-1133">Transmembrane helix</keyword>
<keyword evidence="1" id="KW-0472">Membrane</keyword>
<dbReference type="PANTHER" id="PTHR37305:SF1">
    <property type="entry name" value="MEMBRANE PROTEIN"/>
    <property type="match status" value="1"/>
</dbReference>
<feature type="transmembrane region" description="Helical" evidence="1">
    <location>
        <begin position="156"/>
        <end position="182"/>
    </location>
</feature>
<name>A0ABY4JTA0_9BACI</name>
<feature type="transmembrane region" description="Helical" evidence="1">
    <location>
        <begin position="211"/>
        <end position="233"/>
    </location>
</feature>
<protein>
    <submittedName>
        <fullName evidence="2">ABC transporter permease</fullName>
    </submittedName>
</protein>
<feature type="transmembrane region" description="Helical" evidence="1">
    <location>
        <begin position="240"/>
        <end position="261"/>
    </location>
</feature>
<dbReference type="Proteomes" id="UP000830639">
    <property type="component" value="Chromosome"/>
</dbReference>
<dbReference type="Pfam" id="PF12679">
    <property type="entry name" value="ABC2_membrane_2"/>
    <property type="match status" value="1"/>
</dbReference>
<reference evidence="2 3" key="1">
    <citation type="submission" date="2022-04" db="EMBL/GenBank/DDBJ databases">
        <title>Mechanism of arsenic methylation and mitigation arsenic toxicity by Bacillus sp. LH14 from an Arsenic-Contaminated Paddy Soil.</title>
        <authorList>
            <person name="Wang D."/>
        </authorList>
    </citation>
    <scope>NUCLEOTIDE SEQUENCE [LARGE SCALE GENOMIC DNA]</scope>
    <source>
        <strain evidence="2 3">LH14</strain>
    </source>
</reference>
<dbReference type="RefSeq" id="WP_248268560.1">
    <property type="nucleotide sequence ID" value="NZ_CP096034.1"/>
</dbReference>
<dbReference type="PANTHER" id="PTHR37305">
    <property type="entry name" value="INTEGRAL MEMBRANE PROTEIN-RELATED"/>
    <property type="match status" value="1"/>
</dbReference>